<organism evidence="2 3">
    <name type="scientific">Phoenix dactylifera</name>
    <name type="common">Date palm</name>
    <dbReference type="NCBI Taxonomy" id="42345"/>
    <lineage>
        <taxon>Eukaryota</taxon>
        <taxon>Viridiplantae</taxon>
        <taxon>Streptophyta</taxon>
        <taxon>Embryophyta</taxon>
        <taxon>Tracheophyta</taxon>
        <taxon>Spermatophyta</taxon>
        <taxon>Magnoliopsida</taxon>
        <taxon>Liliopsida</taxon>
        <taxon>Arecaceae</taxon>
        <taxon>Coryphoideae</taxon>
        <taxon>Phoeniceae</taxon>
        <taxon>Phoenix</taxon>
    </lineage>
</organism>
<evidence type="ECO:0000256" key="1">
    <source>
        <dbReference type="SAM" id="MobiDB-lite"/>
    </source>
</evidence>
<feature type="compositionally biased region" description="Pro residues" evidence="1">
    <location>
        <begin position="80"/>
        <end position="89"/>
    </location>
</feature>
<name>A0A8B8J795_PHODC</name>
<feature type="region of interest" description="Disordered" evidence="1">
    <location>
        <begin position="63"/>
        <end position="93"/>
    </location>
</feature>
<reference evidence="3" key="2">
    <citation type="submission" date="2025-08" db="UniProtKB">
        <authorList>
            <consortium name="RefSeq"/>
        </authorList>
    </citation>
    <scope>IDENTIFICATION</scope>
    <source>
        <tissue evidence="3">Young leaves</tissue>
    </source>
</reference>
<dbReference type="InterPro" id="IPR016024">
    <property type="entry name" value="ARM-type_fold"/>
</dbReference>
<proteinExistence type="predicted"/>
<dbReference type="AlphaFoldDB" id="A0A8B8J795"/>
<dbReference type="RefSeq" id="XP_026662397.2">
    <property type="nucleotide sequence ID" value="XM_026806596.2"/>
</dbReference>
<dbReference type="PANTHER" id="PTHR47673:SF1">
    <property type="entry name" value="ARM REPEAT SUPERFAMILY PROTEIN"/>
    <property type="match status" value="1"/>
</dbReference>
<gene>
    <name evidence="3" type="primary">LOC103712127</name>
</gene>
<reference evidence="2" key="1">
    <citation type="journal article" date="2019" name="Nat. Commun.">
        <title>Genome-wide association mapping of date palm fruit traits.</title>
        <authorList>
            <person name="Hazzouri K.M."/>
            <person name="Gros-Balthazard M."/>
            <person name="Flowers J.M."/>
            <person name="Copetti D."/>
            <person name="Lemansour A."/>
            <person name="Lebrun M."/>
            <person name="Masmoudi K."/>
            <person name="Ferrand S."/>
            <person name="Dhar M.I."/>
            <person name="Fresquez Z.A."/>
            <person name="Rosas U."/>
            <person name="Zhang J."/>
            <person name="Talag J."/>
            <person name="Lee S."/>
            <person name="Kudrna D."/>
            <person name="Powell R.F."/>
            <person name="Leitch I.J."/>
            <person name="Krueger R.R."/>
            <person name="Wing R.A."/>
            <person name="Amiri K.M.A."/>
            <person name="Purugganan M.D."/>
        </authorList>
    </citation>
    <scope>NUCLEOTIDE SEQUENCE [LARGE SCALE GENOMIC DNA]</scope>
    <source>
        <strain evidence="2">cv. Khalas</strain>
    </source>
</reference>
<dbReference type="GeneID" id="103712127"/>
<keyword evidence="2" id="KW-1185">Reference proteome</keyword>
<dbReference type="SUPFAM" id="SSF48371">
    <property type="entry name" value="ARM repeat"/>
    <property type="match status" value="1"/>
</dbReference>
<evidence type="ECO:0000313" key="2">
    <source>
        <dbReference type="Proteomes" id="UP000228380"/>
    </source>
</evidence>
<sequence length="273" mass="30119">MDYVFLTEVYLNQGPKNFDFLTHHLQPCATNGRGGLSAVPSLVRQHGGMRRLSHSLRGLPSLGRTGLISRPPEASTAVPEAPPPRPYRPPASAGISRCRSDVLGSSILQLHNRKPLLTGISDVRTALSRRFSSINERDDISLEEDAERKVGWLLKLIFMGTASVVAYQFFPYMGDNLLQQSISLLHVKDPLFKRMGASRLARFAVDEERIMKVVEMGGAQELLNMLEAAKDDKTRKQALKALVALSHSDVLADLVIPLWTGKTCRGLHATGKQ</sequence>
<dbReference type="InterPro" id="IPR011989">
    <property type="entry name" value="ARM-like"/>
</dbReference>
<dbReference type="Proteomes" id="UP000228380">
    <property type="component" value="Chromosome 16"/>
</dbReference>
<dbReference type="PANTHER" id="PTHR47673">
    <property type="entry name" value="ARM REPEAT SUPERFAMILY PROTEIN"/>
    <property type="match status" value="1"/>
</dbReference>
<evidence type="ECO:0000313" key="3">
    <source>
        <dbReference type="RefSeq" id="XP_026662397.2"/>
    </source>
</evidence>
<protein>
    <submittedName>
        <fullName evidence="3">Uncharacterized protein LOC103712127 isoform X2</fullName>
    </submittedName>
</protein>
<accession>A0A8B8J795</accession>
<dbReference type="Gene3D" id="1.25.10.10">
    <property type="entry name" value="Leucine-rich Repeat Variant"/>
    <property type="match status" value="1"/>
</dbReference>